<dbReference type="Pfam" id="PF01636">
    <property type="entry name" value="APH"/>
    <property type="match status" value="1"/>
</dbReference>
<dbReference type="Gene3D" id="3.30.200.20">
    <property type="entry name" value="Phosphorylase Kinase, domain 1"/>
    <property type="match status" value="1"/>
</dbReference>
<sequence>MTAGQATTAIRHEIDSAKLEAYLVQHVSEFKAPFELQQFAFGQSNPTYLLIDANNTKYVVRKKPPGQILSRTAHAVEREYKILSALSKNTDLPVPKVYCLCEDSDIIGTPFYVMEFVNGRIYTEVDFKDLPPKERRECWNSAVSTLAKLHSTDFKKIGLGDYGKDSGFYARQIKSLGKISQIQSKVTNEQGVAVGELPGFKKILTWFSKHLSDDTTSLIHGDYKIDNLVFHPTEPRVIGILDWELSTVGHPLSDLTNLLQPYLILPQSVPSLQRLDDETISNLELPTKQELMKLYCEIANREYPIKNWDFFVAFSFFRLAVITQGIAARSAKNQASSAKAEHYAKLFRPLSNLVLAIIDQSSSKL</sequence>
<dbReference type="PANTHER" id="PTHR47829">
    <property type="entry name" value="HYDROLASE, PUTATIVE (AFU_ORTHOLOGUE AFUA_1G12880)-RELATED"/>
    <property type="match status" value="1"/>
</dbReference>
<dbReference type="InterPro" id="IPR002575">
    <property type="entry name" value="Aminoglycoside_PTrfase"/>
</dbReference>
<dbReference type="Gene3D" id="3.90.1200.10">
    <property type="match status" value="1"/>
</dbReference>
<dbReference type="SUPFAM" id="SSF56112">
    <property type="entry name" value="Protein kinase-like (PK-like)"/>
    <property type="match status" value="1"/>
</dbReference>
<feature type="domain" description="Aminoglycoside phosphotransferase" evidence="1">
    <location>
        <begin position="36"/>
        <end position="259"/>
    </location>
</feature>
<dbReference type="CDD" id="cd05154">
    <property type="entry name" value="ACAD10_11_N-like"/>
    <property type="match status" value="1"/>
</dbReference>
<proteinExistence type="predicted"/>
<comment type="caution">
    <text evidence="2">The sequence shown here is derived from an EMBL/GenBank/DDBJ whole genome shotgun (WGS) entry which is preliminary data.</text>
</comment>
<dbReference type="InterPro" id="IPR052898">
    <property type="entry name" value="ACAD10-like"/>
</dbReference>
<organism evidence="2 3">
    <name type="scientific">Basidiobolus ranarum</name>
    <dbReference type="NCBI Taxonomy" id="34480"/>
    <lineage>
        <taxon>Eukaryota</taxon>
        <taxon>Fungi</taxon>
        <taxon>Fungi incertae sedis</taxon>
        <taxon>Zoopagomycota</taxon>
        <taxon>Entomophthoromycotina</taxon>
        <taxon>Basidiobolomycetes</taxon>
        <taxon>Basidiobolales</taxon>
        <taxon>Basidiobolaceae</taxon>
        <taxon>Basidiobolus</taxon>
    </lineage>
</organism>
<dbReference type="EMBL" id="JASJQH010007204">
    <property type="protein sequence ID" value="KAK9712658.1"/>
    <property type="molecule type" value="Genomic_DNA"/>
</dbReference>
<protein>
    <recommendedName>
        <fullName evidence="1">Aminoglycoside phosphotransferase domain-containing protein</fullName>
    </recommendedName>
</protein>
<dbReference type="InterPro" id="IPR011009">
    <property type="entry name" value="Kinase-like_dom_sf"/>
</dbReference>
<dbReference type="Proteomes" id="UP001479436">
    <property type="component" value="Unassembled WGS sequence"/>
</dbReference>
<evidence type="ECO:0000313" key="3">
    <source>
        <dbReference type="Proteomes" id="UP001479436"/>
    </source>
</evidence>
<reference evidence="2 3" key="1">
    <citation type="submission" date="2023-04" db="EMBL/GenBank/DDBJ databases">
        <title>Genome of Basidiobolus ranarum AG-B5.</title>
        <authorList>
            <person name="Stajich J.E."/>
            <person name="Carter-House D."/>
            <person name="Gryganskyi A."/>
        </authorList>
    </citation>
    <scope>NUCLEOTIDE SEQUENCE [LARGE SCALE GENOMIC DNA]</scope>
    <source>
        <strain evidence="2 3">AG-B5</strain>
    </source>
</reference>
<gene>
    <name evidence="2" type="ORF">K7432_006987</name>
</gene>
<evidence type="ECO:0000313" key="2">
    <source>
        <dbReference type="EMBL" id="KAK9712658.1"/>
    </source>
</evidence>
<name>A0ABR2W0U1_9FUNG</name>
<keyword evidence="3" id="KW-1185">Reference proteome</keyword>
<dbReference type="PANTHER" id="PTHR47829:SF1">
    <property type="entry name" value="HAD FAMILY PHOSPHATASE"/>
    <property type="match status" value="1"/>
</dbReference>
<evidence type="ECO:0000259" key="1">
    <source>
        <dbReference type="Pfam" id="PF01636"/>
    </source>
</evidence>
<dbReference type="InterPro" id="IPR041726">
    <property type="entry name" value="ACAD10_11_N"/>
</dbReference>
<accession>A0ABR2W0U1</accession>